<name>A0A8J5FK03_ZINOF</name>
<evidence type="ECO:0000313" key="6">
    <source>
        <dbReference type="EMBL" id="KAG6490962.1"/>
    </source>
</evidence>
<dbReference type="Pfam" id="PF26429">
    <property type="entry name" value="DPBB_CI111"/>
    <property type="match status" value="1"/>
</dbReference>
<sequence>MPKKGKKSSRASPPSTLSDRSPGIPETPKVSSLGVPSNDDDEVIRRHRLASAAARFPALLDEERTLCGRTSNTEPSTSDGNRATVWLSQAAMISNSFAHNSVVSVSLPALDNANLTNFPLKSLTKECSSQFGYDAEDHTTDTIGSYFAIAYVSSSHAVVKNEARLSWALSRTLGSPAPGRAVFICPVETLTLTSSLNNSVGSTPYFSKCKDLYLKLLLPKPGLFRYSRERKASTSGPSSGHPPIKTVEIALPRTPNQNKSSSYVVSPMSSKSSNKVTSISDSLSDMDASILKLAVEDERIKEIVQSHASVWLCGRRLFKGNFVSVPIGGPICVFMVEGSDMPLEGFSSKEVASDKSDLLHNELQISSLDKLDPIFVLDSTTKVHLSTSTSMNCKPSNEVQLDNGYANCKLTHSKEANFVIKLGGLHKEFAALKEIILSLLADPRYQLFFSFLPFVDLIVHTFFRLRYKGVLLHGPPGTGKTSLVTSCAHAAGVRLFSINGPEVISEYYGESEQALCKVFNAAKQASPSVVFIDELDVIAPARRDGGVPSPEQRLDILWTILNDMTHSLSNIEIQSLASGTHGFVGADLTALCNEAAMNALRRYIEVEGIDYHFKLKEYLGSRLHKDVDAETTEQIDLISSSLSALNMSSEQASPVSGLGRQDNCNMSVQGEKRVRLALTLEDFDKAKLKVRPSAMREVMLELPKVKWEDVGGQAMIKQQLIEAVQWPQLSPDAFKRVGIRPPRGLLMIGPPGCSKTLMARAVASEAKLNFLAVKGPELFSKWVGESEKAVKALFAKARINSPAIVFFDEIDGLAGTRGQDSDSTSVGDRVLSQLLVEMDGLKFCTYGALLILLSSTGRFDRVVDVQPPDENDREDIFRIHLRNIPCSSDVSIKDLAQLTQGYTGADIKLVCREAAIAALEESLEATEVSMMHFKSAISQIEPSDLKFYIELAAQFRRLVV</sequence>
<dbReference type="InterPro" id="IPR003593">
    <property type="entry name" value="AAA+_ATPase"/>
</dbReference>
<dbReference type="PANTHER" id="PTHR23077:SF27">
    <property type="entry name" value="ATPASE FAMILY GENE 2 PROTEIN HOMOLOG A"/>
    <property type="match status" value="1"/>
</dbReference>
<feature type="region of interest" description="Disordered" evidence="4">
    <location>
        <begin position="257"/>
        <end position="277"/>
    </location>
</feature>
<dbReference type="Gene3D" id="3.40.50.300">
    <property type="entry name" value="P-loop containing nucleotide triphosphate hydrolases"/>
    <property type="match status" value="2"/>
</dbReference>
<proteinExistence type="inferred from homology"/>
<protein>
    <recommendedName>
        <fullName evidence="5">AAA+ ATPase domain-containing protein</fullName>
    </recommendedName>
</protein>
<dbReference type="GO" id="GO:0009507">
    <property type="term" value="C:chloroplast"/>
    <property type="evidence" value="ECO:0007669"/>
    <property type="project" value="TreeGrafter"/>
</dbReference>
<keyword evidence="7" id="KW-1185">Reference proteome</keyword>
<dbReference type="Pfam" id="PF00004">
    <property type="entry name" value="AAA"/>
    <property type="match status" value="2"/>
</dbReference>
<dbReference type="FunFam" id="1.10.8.60:FF:000038">
    <property type="entry name" value="spermatogenesis-associated protein 5-like protein 1"/>
    <property type="match status" value="1"/>
</dbReference>
<evidence type="ECO:0000256" key="4">
    <source>
        <dbReference type="SAM" id="MobiDB-lite"/>
    </source>
</evidence>
<dbReference type="SUPFAM" id="SSF52540">
    <property type="entry name" value="P-loop containing nucleoside triphosphate hydrolases"/>
    <property type="match status" value="2"/>
</dbReference>
<dbReference type="Gene3D" id="1.10.8.60">
    <property type="match status" value="2"/>
</dbReference>
<gene>
    <name evidence="6" type="ORF">ZIOFF_052294</name>
</gene>
<evidence type="ECO:0000256" key="1">
    <source>
        <dbReference type="ARBA" id="ARBA00006914"/>
    </source>
</evidence>
<dbReference type="EMBL" id="JACMSC010000014">
    <property type="protein sequence ID" value="KAG6490962.1"/>
    <property type="molecule type" value="Genomic_DNA"/>
</dbReference>
<dbReference type="InterPro" id="IPR050168">
    <property type="entry name" value="AAA_ATPase_domain"/>
</dbReference>
<dbReference type="Proteomes" id="UP000734854">
    <property type="component" value="Unassembled WGS sequence"/>
</dbReference>
<feature type="compositionally biased region" description="Polar residues" evidence="4">
    <location>
        <begin position="10"/>
        <end position="19"/>
    </location>
</feature>
<feature type="region of interest" description="Disordered" evidence="4">
    <location>
        <begin position="1"/>
        <end position="39"/>
    </location>
</feature>
<keyword evidence="2" id="KW-0547">Nucleotide-binding</keyword>
<dbReference type="FunFam" id="3.40.50.300:FF:000661">
    <property type="entry name" value="calmodulin-interacting protein 111 isoform X1"/>
    <property type="match status" value="1"/>
</dbReference>
<keyword evidence="3" id="KW-0067">ATP-binding</keyword>
<dbReference type="GO" id="GO:0005524">
    <property type="term" value="F:ATP binding"/>
    <property type="evidence" value="ECO:0007669"/>
    <property type="project" value="UniProtKB-KW"/>
</dbReference>
<dbReference type="GO" id="GO:0016887">
    <property type="term" value="F:ATP hydrolysis activity"/>
    <property type="evidence" value="ECO:0007669"/>
    <property type="project" value="InterPro"/>
</dbReference>
<evidence type="ECO:0000259" key="5">
    <source>
        <dbReference type="SMART" id="SM00382"/>
    </source>
</evidence>
<feature type="domain" description="AAA+ ATPase" evidence="5">
    <location>
        <begin position="741"/>
        <end position="869"/>
    </location>
</feature>
<organism evidence="6 7">
    <name type="scientific">Zingiber officinale</name>
    <name type="common">Ginger</name>
    <name type="synonym">Amomum zingiber</name>
    <dbReference type="NCBI Taxonomy" id="94328"/>
    <lineage>
        <taxon>Eukaryota</taxon>
        <taxon>Viridiplantae</taxon>
        <taxon>Streptophyta</taxon>
        <taxon>Embryophyta</taxon>
        <taxon>Tracheophyta</taxon>
        <taxon>Spermatophyta</taxon>
        <taxon>Magnoliopsida</taxon>
        <taxon>Liliopsida</taxon>
        <taxon>Zingiberales</taxon>
        <taxon>Zingiberaceae</taxon>
        <taxon>Zingiber</taxon>
    </lineage>
</organism>
<accession>A0A8J5FK03</accession>
<dbReference type="Pfam" id="PF17862">
    <property type="entry name" value="AAA_lid_3"/>
    <property type="match status" value="2"/>
</dbReference>
<feature type="compositionally biased region" description="Low complexity" evidence="4">
    <location>
        <begin position="259"/>
        <end position="277"/>
    </location>
</feature>
<feature type="domain" description="AAA+ ATPase" evidence="5">
    <location>
        <begin position="466"/>
        <end position="610"/>
    </location>
</feature>
<comment type="similarity">
    <text evidence="1">Belongs to the AAA ATPase family.</text>
</comment>
<evidence type="ECO:0000313" key="7">
    <source>
        <dbReference type="Proteomes" id="UP000734854"/>
    </source>
</evidence>
<dbReference type="AlphaFoldDB" id="A0A8J5FK03"/>
<evidence type="ECO:0000256" key="3">
    <source>
        <dbReference type="ARBA" id="ARBA00022840"/>
    </source>
</evidence>
<dbReference type="InterPro" id="IPR058958">
    <property type="entry name" value="DPBB_CI111"/>
</dbReference>
<dbReference type="PANTHER" id="PTHR23077">
    <property type="entry name" value="AAA-FAMILY ATPASE"/>
    <property type="match status" value="1"/>
</dbReference>
<dbReference type="InterPro" id="IPR003959">
    <property type="entry name" value="ATPase_AAA_core"/>
</dbReference>
<dbReference type="InterPro" id="IPR041569">
    <property type="entry name" value="AAA_lid_3"/>
</dbReference>
<evidence type="ECO:0000256" key="2">
    <source>
        <dbReference type="ARBA" id="ARBA00022741"/>
    </source>
</evidence>
<dbReference type="SMART" id="SM00382">
    <property type="entry name" value="AAA"/>
    <property type="match status" value="2"/>
</dbReference>
<reference evidence="6 7" key="1">
    <citation type="submission" date="2020-08" db="EMBL/GenBank/DDBJ databases">
        <title>Plant Genome Project.</title>
        <authorList>
            <person name="Zhang R.-G."/>
        </authorList>
    </citation>
    <scope>NUCLEOTIDE SEQUENCE [LARGE SCALE GENOMIC DNA]</scope>
    <source>
        <tissue evidence="6">Rhizome</tissue>
    </source>
</reference>
<dbReference type="InterPro" id="IPR027417">
    <property type="entry name" value="P-loop_NTPase"/>
</dbReference>
<comment type="caution">
    <text evidence="6">The sequence shown here is derived from an EMBL/GenBank/DDBJ whole genome shotgun (WGS) entry which is preliminary data.</text>
</comment>